<dbReference type="EMBL" id="CP016908">
    <property type="protein sequence ID" value="APR99805.1"/>
    <property type="molecule type" value="Genomic_DNA"/>
</dbReference>
<dbReference type="AlphaFoldDB" id="A0A1L6MWJ4"/>
<evidence type="ECO:0000313" key="2">
    <source>
        <dbReference type="Proteomes" id="UP000185544"/>
    </source>
</evidence>
<reference evidence="1 2" key="1">
    <citation type="submission" date="2016-08" db="EMBL/GenBank/DDBJ databases">
        <title>Identification and validation of antigenic proteins from Pajaroellobacter abortibovis using de-novo genome sequence assembly and reverse vaccinology.</title>
        <authorList>
            <person name="Welly B.T."/>
            <person name="Miller M.R."/>
            <person name="Stott J.L."/>
            <person name="Blanchard M.T."/>
            <person name="Islas-Trejo A.D."/>
            <person name="O'Rourke S.M."/>
            <person name="Young A.E."/>
            <person name="Medrano J.F."/>
            <person name="Van Eenennaam A.L."/>
        </authorList>
    </citation>
    <scope>NUCLEOTIDE SEQUENCE [LARGE SCALE GENOMIC DNA]</scope>
    <source>
        <strain evidence="1 2">BTF92-0548A/99-0131</strain>
    </source>
</reference>
<dbReference type="Proteomes" id="UP000185544">
    <property type="component" value="Chromosome"/>
</dbReference>
<keyword evidence="2" id="KW-1185">Reference proteome</keyword>
<proteinExistence type="predicted"/>
<name>A0A1L6MWJ4_9BACT</name>
<dbReference type="KEGG" id="pabo:BCY86_03270"/>
<evidence type="ECO:0000313" key="1">
    <source>
        <dbReference type="EMBL" id="APR99805.1"/>
    </source>
</evidence>
<sequence length="77" mass="8559">MRKLYDDRASLWIRGIDLLCVCGSVGIVFWGTSSGQHQELDVDEGEEESVDVDDGGSVHCPKDPKVNSLRIEARLRV</sequence>
<dbReference type="RefSeq" id="WP_075276454.1">
    <property type="nucleotide sequence ID" value="NZ_CP016908.1"/>
</dbReference>
<accession>A0A1L6MWJ4</accession>
<protein>
    <submittedName>
        <fullName evidence="1">Uncharacterized protein</fullName>
    </submittedName>
</protein>
<gene>
    <name evidence="1" type="ORF">BCY86_03270</name>
</gene>
<organism evidence="1 2">
    <name type="scientific">Pajaroellobacter abortibovis</name>
    <dbReference type="NCBI Taxonomy" id="1882918"/>
    <lineage>
        <taxon>Bacteria</taxon>
        <taxon>Pseudomonadati</taxon>
        <taxon>Myxococcota</taxon>
        <taxon>Polyangia</taxon>
        <taxon>Polyangiales</taxon>
        <taxon>Polyangiaceae</taxon>
    </lineage>
</organism>